<evidence type="ECO:0000313" key="2">
    <source>
        <dbReference type="Proteomes" id="UP000177947"/>
    </source>
</evidence>
<organism evidence="1 2">
    <name type="scientific">Candidatus Azambacteria bacterium RIFCSPLOWO2_01_FULL_37_9</name>
    <dbReference type="NCBI Taxonomy" id="1797297"/>
    <lineage>
        <taxon>Bacteria</taxon>
        <taxon>Candidatus Azamiibacteriota</taxon>
    </lineage>
</organism>
<comment type="caution">
    <text evidence="1">The sequence shown here is derived from an EMBL/GenBank/DDBJ whole genome shotgun (WGS) entry which is preliminary data.</text>
</comment>
<sequence length="66" mass="7819">MILNFQSTLRTIIFSWLPNLIFRFAATHQNIKFANQILYDSSLPKKQKNDNRLFAVLVFENNIIFT</sequence>
<name>A0A1F5C9B6_9BACT</name>
<evidence type="ECO:0000313" key="1">
    <source>
        <dbReference type="EMBL" id="OGD39457.1"/>
    </source>
</evidence>
<dbReference type="Proteomes" id="UP000177947">
    <property type="component" value="Unassembled WGS sequence"/>
</dbReference>
<gene>
    <name evidence="1" type="ORF">A2907_02080</name>
</gene>
<accession>A0A1F5C9B6</accession>
<dbReference type="EMBL" id="MEYQ01000006">
    <property type="protein sequence ID" value="OGD39457.1"/>
    <property type="molecule type" value="Genomic_DNA"/>
</dbReference>
<proteinExistence type="predicted"/>
<reference evidence="1 2" key="1">
    <citation type="journal article" date="2016" name="Nat. Commun.">
        <title>Thousands of microbial genomes shed light on interconnected biogeochemical processes in an aquifer system.</title>
        <authorList>
            <person name="Anantharaman K."/>
            <person name="Brown C.T."/>
            <person name="Hug L.A."/>
            <person name="Sharon I."/>
            <person name="Castelle C.J."/>
            <person name="Probst A.J."/>
            <person name="Thomas B.C."/>
            <person name="Singh A."/>
            <person name="Wilkins M.J."/>
            <person name="Karaoz U."/>
            <person name="Brodie E.L."/>
            <person name="Williams K.H."/>
            <person name="Hubbard S.S."/>
            <person name="Banfield J.F."/>
        </authorList>
    </citation>
    <scope>NUCLEOTIDE SEQUENCE [LARGE SCALE GENOMIC DNA]</scope>
</reference>
<dbReference type="AlphaFoldDB" id="A0A1F5C9B6"/>
<protein>
    <submittedName>
        <fullName evidence="1">Uncharacterized protein</fullName>
    </submittedName>
</protein>